<evidence type="ECO:0000313" key="1">
    <source>
        <dbReference type="EMBL" id="MED5019784.1"/>
    </source>
</evidence>
<accession>A0ABU6PY12</accession>
<comment type="caution">
    <text evidence="1">The sequence shown here is derived from an EMBL/GenBank/DDBJ whole genome shotgun (WGS) entry which is preliminary data.</text>
</comment>
<protein>
    <recommendedName>
        <fullName evidence="3">HEPN domain-containing protein</fullName>
    </recommendedName>
</protein>
<evidence type="ECO:0000313" key="2">
    <source>
        <dbReference type="Proteomes" id="UP001343257"/>
    </source>
</evidence>
<dbReference type="Proteomes" id="UP001343257">
    <property type="component" value="Unassembled WGS sequence"/>
</dbReference>
<name>A0ABU6PY12_9BACL</name>
<sequence>MLPDSEYIPAGSRADAHRHDMYELYSKARSWNDLSQSHLNLADLLMEEGLCKASLIVAHMAVKAKLKQVFLQSEGMLPPEDLGYDELIGRTREFAEIDLETELFLTTLQYIAETENAAFLPRIESGHLEKMIARIKNVISWLDVYAFSTAGAMRLDN</sequence>
<proteinExistence type="predicted"/>
<evidence type="ECO:0008006" key="3">
    <source>
        <dbReference type="Google" id="ProtNLM"/>
    </source>
</evidence>
<gene>
    <name evidence="1" type="ORF">P9847_21060</name>
</gene>
<keyword evidence="2" id="KW-1185">Reference proteome</keyword>
<organism evidence="1 2">
    <name type="scientific">Paenibacillus chibensis</name>
    <dbReference type="NCBI Taxonomy" id="59846"/>
    <lineage>
        <taxon>Bacteria</taxon>
        <taxon>Bacillati</taxon>
        <taxon>Bacillota</taxon>
        <taxon>Bacilli</taxon>
        <taxon>Bacillales</taxon>
        <taxon>Paenibacillaceae</taxon>
        <taxon>Paenibacillus</taxon>
    </lineage>
</organism>
<reference evidence="1 2" key="1">
    <citation type="submission" date="2023-03" db="EMBL/GenBank/DDBJ databases">
        <title>Bacillus Genome Sequencing.</title>
        <authorList>
            <person name="Dunlap C."/>
        </authorList>
    </citation>
    <scope>NUCLEOTIDE SEQUENCE [LARGE SCALE GENOMIC DNA]</scope>
    <source>
        <strain evidence="1 2">NRS-52</strain>
    </source>
</reference>
<dbReference type="EMBL" id="JARTLD010000056">
    <property type="protein sequence ID" value="MED5019784.1"/>
    <property type="molecule type" value="Genomic_DNA"/>
</dbReference>
<dbReference type="RefSeq" id="WP_328280951.1">
    <property type="nucleotide sequence ID" value="NZ_JARTLD010000056.1"/>
</dbReference>